<dbReference type="InterPro" id="IPR000683">
    <property type="entry name" value="Gfo/Idh/MocA-like_OxRdtase_N"/>
</dbReference>
<dbReference type="EMBL" id="JBHLUN010000010">
    <property type="protein sequence ID" value="MFC0409599.1"/>
    <property type="molecule type" value="Genomic_DNA"/>
</dbReference>
<dbReference type="SUPFAM" id="SSF55347">
    <property type="entry name" value="Glyceraldehyde-3-phosphate dehydrogenase-like, C-terminal domain"/>
    <property type="match status" value="1"/>
</dbReference>
<reference evidence="4 5" key="1">
    <citation type="submission" date="2024-09" db="EMBL/GenBank/DDBJ databases">
        <authorList>
            <person name="Sun Q."/>
            <person name="Mori K."/>
        </authorList>
    </citation>
    <scope>NUCLEOTIDE SEQUENCE [LARGE SCALE GENOMIC DNA]</scope>
    <source>
        <strain evidence="4 5">TBRC 5777</strain>
    </source>
</reference>
<dbReference type="InterPro" id="IPR036291">
    <property type="entry name" value="NAD(P)-bd_dom_sf"/>
</dbReference>
<proteinExistence type="predicted"/>
<evidence type="ECO:0000313" key="5">
    <source>
        <dbReference type="Proteomes" id="UP001589865"/>
    </source>
</evidence>
<feature type="region of interest" description="Disordered" evidence="1">
    <location>
        <begin position="339"/>
        <end position="359"/>
    </location>
</feature>
<evidence type="ECO:0000259" key="3">
    <source>
        <dbReference type="Pfam" id="PF22725"/>
    </source>
</evidence>
<dbReference type="Pfam" id="PF01408">
    <property type="entry name" value="GFO_IDH_MocA"/>
    <property type="match status" value="1"/>
</dbReference>
<dbReference type="InterPro" id="IPR055170">
    <property type="entry name" value="GFO_IDH_MocA-like_dom"/>
</dbReference>
<dbReference type="PANTHER" id="PTHR43249">
    <property type="entry name" value="UDP-N-ACETYL-2-AMINO-2-DEOXY-D-GLUCURONATE OXIDASE"/>
    <property type="match status" value="1"/>
</dbReference>
<gene>
    <name evidence="4" type="ORF">ACFFGY_15205</name>
</gene>
<accession>A0ABV6JV43</accession>
<dbReference type="Pfam" id="PF22725">
    <property type="entry name" value="GFO_IDH_MocA_C3"/>
    <property type="match status" value="1"/>
</dbReference>
<dbReference type="Gene3D" id="3.30.360.10">
    <property type="entry name" value="Dihydrodipicolinate Reductase, domain 2"/>
    <property type="match status" value="1"/>
</dbReference>
<evidence type="ECO:0000256" key="1">
    <source>
        <dbReference type="SAM" id="MobiDB-lite"/>
    </source>
</evidence>
<evidence type="ECO:0000313" key="4">
    <source>
        <dbReference type="EMBL" id="MFC0409599.1"/>
    </source>
</evidence>
<comment type="caution">
    <text evidence="4">The sequence shown here is derived from an EMBL/GenBank/DDBJ whole genome shotgun (WGS) entry which is preliminary data.</text>
</comment>
<name>A0ABV6JV43_9PROT</name>
<evidence type="ECO:0000259" key="2">
    <source>
        <dbReference type="Pfam" id="PF01408"/>
    </source>
</evidence>
<dbReference type="Gene3D" id="3.40.50.720">
    <property type="entry name" value="NAD(P)-binding Rossmann-like Domain"/>
    <property type="match status" value="1"/>
</dbReference>
<protein>
    <submittedName>
        <fullName evidence="4">Gfo/Idh/MocA family protein</fullName>
    </submittedName>
</protein>
<sequence>MSVRNVAIVGCGIGRNHMLEGYNNHRDRFQVLAVCDLNEERLNKFADEFGIPRRTTSFDEVLGMADIDIIDVCTPPGVHYAMVTAALRVGKDVICEKPLVGNLAQVDEIIAAEREARGRVMPIFQYRWGDGYGKAQHLIRTGVAGKPYLATAETSWFRGPDYYAVPWRGKWDTELGGTLLTHAIHTHDLMTGLMGEVATVSAEIATRVNTIEVEDCAIANLRMQSGALVSLAVTVGSFEQITRLRLCFENVTMESTLSPYNPGLDPWKFTPRDDAAKARVEEALRDWQPIPSRFQGQMGAYADALDSNGPLPVTLADARRSLELLTAIYHSADSGTRVTMPISGDHPKYRSWRPTDQAA</sequence>
<feature type="domain" description="GFO/IDH/MocA-like oxidoreductase" evidence="3">
    <location>
        <begin position="134"/>
        <end position="246"/>
    </location>
</feature>
<dbReference type="Proteomes" id="UP001589865">
    <property type="component" value="Unassembled WGS sequence"/>
</dbReference>
<feature type="domain" description="Gfo/Idh/MocA-like oxidoreductase N-terminal" evidence="2">
    <location>
        <begin position="5"/>
        <end position="122"/>
    </location>
</feature>
<dbReference type="RefSeq" id="WP_377045349.1">
    <property type="nucleotide sequence ID" value="NZ_JBHLUN010000010.1"/>
</dbReference>
<dbReference type="InterPro" id="IPR052515">
    <property type="entry name" value="Gfo/Idh/MocA_Oxidoreductase"/>
</dbReference>
<dbReference type="PANTHER" id="PTHR43249:SF1">
    <property type="entry name" value="D-GLUCOSIDE 3-DEHYDROGENASE"/>
    <property type="match status" value="1"/>
</dbReference>
<dbReference type="SUPFAM" id="SSF51735">
    <property type="entry name" value="NAD(P)-binding Rossmann-fold domains"/>
    <property type="match status" value="1"/>
</dbReference>
<keyword evidence="5" id="KW-1185">Reference proteome</keyword>
<organism evidence="4 5">
    <name type="scientific">Roseomonas elaeocarpi</name>
    <dbReference type="NCBI Taxonomy" id="907779"/>
    <lineage>
        <taxon>Bacteria</taxon>
        <taxon>Pseudomonadati</taxon>
        <taxon>Pseudomonadota</taxon>
        <taxon>Alphaproteobacteria</taxon>
        <taxon>Acetobacterales</taxon>
        <taxon>Roseomonadaceae</taxon>
        <taxon>Roseomonas</taxon>
    </lineage>
</organism>